<accession>A0A4R6RRE5</accession>
<dbReference type="InterPro" id="IPR012349">
    <property type="entry name" value="Split_barrel_FMN-bd"/>
</dbReference>
<evidence type="ECO:0000313" key="3">
    <source>
        <dbReference type="EMBL" id="TDP89391.1"/>
    </source>
</evidence>
<dbReference type="Gene3D" id="2.30.110.10">
    <property type="entry name" value="Electron Transport, Fmn-binding Protein, Chain A"/>
    <property type="match status" value="1"/>
</dbReference>
<dbReference type="InterPro" id="IPR011576">
    <property type="entry name" value="Pyridox_Oxase_N"/>
</dbReference>
<gene>
    <name evidence="3" type="ORF">EV186_11338</name>
</gene>
<dbReference type="GO" id="GO:0016627">
    <property type="term" value="F:oxidoreductase activity, acting on the CH-CH group of donors"/>
    <property type="evidence" value="ECO:0007669"/>
    <property type="project" value="TreeGrafter"/>
</dbReference>
<organism evidence="3 4">
    <name type="scientific">Labedaea rhizosphaerae</name>
    <dbReference type="NCBI Taxonomy" id="598644"/>
    <lineage>
        <taxon>Bacteria</taxon>
        <taxon>Bacillati</taxon>
        <taxon>Actinomycetota</taxon>
        <taxon>Actinomycetes</taxon>
        <taxon>Pseudonocardiales</taxon>
        <taxon>Pseudonocardiaceae</taxon>
        <taxon>Labedaea</taxon>
    </lineage>
</organism>
<dbReference type="PANTHER" id="PTHR35176">
    <property type="entry name" value="HEME OXYGENASE HI_0854-RELATED"/>
    <property type="match status" value="1"/>
</dbReference>
<evidence type="ECO:0000259" key="2">
    <source>
        <dbReference type="Pfam" id="PF01243"/>
    </source>
</evidence>
<sequence>MTTSWAAFAEAAPRIAEVFARRHAAAHNLCMLGTLRADGYPRISPMEPRLFEDRLCLVGMPGTRKFRDLARDPRFSLHTATVDPQVTEGDAKLWGVVADLRDEEFHQRFAQRVFEEIGLDLRGRKFSEFYVADIRGASSVRVVDGVEVTSWRDGEAERVVRK</sequence>
<proteinExistence type="predicted"/>
<comment type="caution">
    <text evidence="3">The sequence shown here is derived from an EMBL/GenBank/DDBJ whole genome shotgun (WGS) entry which is preliminary data.</text>
</comment>
<dbReference type="InterPro" id="IPR052019">
    <property type="entry name" value="F420H2_bilvrd_red/Heme_oxyg"/>
</dbReference>
<dbReference type="GO" id="GO:0005829">
    <property type="term" value="C:cytosol"/>
    <property type="evidence" value="ECO:0007669"/>
    <property type="project" value="TreeGrafter"/>
</dbReference>
<keyword evidence="4" id="KW-1185">Reference proteome</keyword>
<dbReference type="Proteomes" id="UP000295444">
    <property type="component" value="Unassembled WGS sequence"/>
</dbReference>
<dbReference type="RefSeq" id="WP_243754535.1">
    <property type="nucleotide sequence ID" value="NZ_SNXZ01000013.1"/>
</dbReference>
<dbReference type="Pfam" id="PF01243">
    <property type="entry name" value="PNPOx_N"/>
    <property type="match status" value="1"/>
</dbReference>
<dbReference type="GO" id="GO:0070967">
    <property type="term" value="F:coenzyme F420 binding"/>
    <property type="evidence" value="ECO:0007669"/>
    <property type="project" value="TreeGrafter"/>
</dbReference>
<name>A0A4R6RRE5_LABRH</name>
<keyword evidence="1" id="KW-0560">Oxidoreductase</keyword>
<dbReference type="EMBL" id="SNXZ01000013">
    <property type="protein sequence ID" value="TDP89391.1"/>
    <property type="molecule type" value="Genomic_DNA"/>
</dbReference>
<evidence type="ECO:0000313" key="4">
    <source>
        <dbReference type="Proteomes" id="UP000295444"/>
    </source>
</evidence>
<reference evidence="3 4" key="1">
    <citation type="submission" date="2019-03" db="EMBL/GenBank/DDBJ databases">
        <title>Genomic Encyclopedia of Type Strains, Phase IV (KMG-IV): sequencing the most valuable type-strain genomes for metagenomic binning, comparative biology and taxonomic classification.</title>
        <authorList>
            <person name="Goeker M."/>
        </authorList>
    </citation>
    <scope>NUCLEOTIDE SEQUENCE [LARGE SCALE GENOMIC DNA]</scope>
    <source>
        <strain evidence="3 4">DSM 45361</strain>
    </source>
</reference>
<dbReference type="SUPFAM" id="SSF50475">
    <property type="entry name" value="FMN-binding split barrel"/>
    <property type="match status" value="1"/>
</dbReference>
<dbReference type="PANTHER" id="PTHR35176:SF6">
    <property type="entry name" value="HEME OXYGENASE HI_0854-RELATED"/>
    <property type="match status" value="1"/>
</dbReference>
<dbReference type="AlphaFoldDB" id="A0A4R6RRE5"/>
<feature type="domain" description="Pyridoxamine 5'-phosphate oxidase N-terminal" evidence="2">
    <location>
        <begin position="25"/>
        <end position="116"/>
    </location>
</feature>
<protein>
    <submittedName>
        <fullName evidence="3">Pyridoxamine 5'-phosphate oxidase</fullName>
    </submittedName>
</protein>
<evidence type="ECO:0000256" key="1">
    <source>
        <dbReference type="ARBA" id="ARBA00023002"/>
    </source>
</evidence>